<dbReference type="GO" id="GO:0043138">
    <property type="term" value="F:3'-5' DNA helicase activity"/>
    <property type="evidence" value="ECO:0007669"/>
    <property type="project" value="TreeGrafter"/>
</dbReference>
<dbReference type="EMBL" id="BART01030996">
    <property type="protein sequence ID" value="GAH09574.1"/>
    <property type="molecule type" value="Genomic_DNA"/>
</dbReference>
<dbReference type="GO" id="GO:0005524">
    <property type="term" value="F:ATP binding"/>
    <property type="evidence" value="ECO:0007669"/>
    <property type="project" value="InterPro"/>
</dbReference>
<dbReference type="InterPro" id="IPR000212">
    <property type="entry name" value="DNA_helicase_UvrD/REP"/>
</dbReference>
<name>X1DXD3_9ZZZZ</name>
<sequence>MSAFEKIIESLQKKRSFILEAGAGSGKTHTLIQTVNYLLDNHSEELIEKGQKIACITFTNVAKDQIIERTGGNELVLAKTIHEFLWESIANYQKHLHPKLEELNKYYNDIRKTYEYIENLEEEIKGKNISYWDYGRNLLDGKITHEDVLLLSNYMFRDFKKLSKILTDKFPFLFVDEYQDTEPETIELLIDYHLLRNPSE</sequence>
<protein>
    <submittedName>
        <fullName evidence="1">Uncharacterized protein</fullName>
    </submittedName>
</protein>
<comment type="caution">
    <text evidence="1">The sequence shown here is derived from an EMBL/GenBank/DDBJ whole genome shotgun (WGS) entry which is preliminary data.</text>
</comment>
<dbReference type="PANTHER" id="PTHR11070:SF3">
    <property type="entry name" value="DNA 3'-5' HELICASE"/>
    <property type="match status" value="1"/>
</dbReference>
<dbReference type="InterPro" id="IPR027417">
    <property type="entry name" value="P-loop_NTPase"/>
</dbReference>
<dbReference type="GO" id="GO:0003677">
    <property type="term" value="F:DNA binding"/>
    <property type="evidence" value="ECO:0007669"/>
    <property type="project" value="InterPro"/>
</dbReference>
<dbReference type="SUPFAM" id="SSF52540">
    <property type="entry name" value="P-loop containing nucleoside triphosphate hydrolases"/>
    <property type="match status" value="1"/>
</dbReference>
<accession>X1DXD3</accession>
<evidence type="ECO:0000313" key="1">
    <source>
        <dbReference type="EMBL" id="GAH09574.1"/>
    </source>
</evidence>
<dbReference type="GO" id="GO:0005829">
    <property type="term" value="C:cytosol"/>
    <property type="evidence" value="ECO:0007669"/>
    <property type="project" value="TreeGrafter"/>
</dbReference>
<dbReference type="Gene3D" id="3.40.50.300">
    <property type="entry name" value="P-loop containing nucleotide triphosphate hydrolases"/>
    <property type="match status" value="1"/>
</dbReference>
<proteinExistence type="predicted"/>
<dbReference type="GO" id="GO:0000725">
    <property type="term" value="P:recombinational repair"/>
    <property type="evidence" value="ECO:0007669"/>
    <property type="project" value="TreeGrafter"/>
</dbReference>
<dbReference type="AlphaFoldDB" id="X1DXD3"/>
<gene>
    <name evidence="1" type="ORF">S01H4_53953</name>
</gene>
<dbReference type="Pfam" id="PF13245">
    <property type="entry name" value="AAA_19"/>
    <property type="match status" value="1"/>
</dbReference>
<dbReference type="PANTHER" id="PTHR11070">
    <property type="entry name" value="UVRD / RECB / PCRA DNA HELICASE FAMILY MEMBER"/>
    <property type="match status" value="1"/>
</dbReference>
<reference evidence="1" key="1">
    <citation type="journal article" date="2014" name="Front. Microbiol.">
        <title>High frequency of phylogenetically diverse reductive dehalogenase-homologous genes in deep subseafloor sedimentary metagenomes.</title>
        <authorList>
            <person name="Kawai M."/>
            <person name="Futagami T."/>
            <person name="Toyoda A."/>
            <person name="Takaki Y."/>
            <person name="Nishi S."/>
            <person name="Hori S."/>
            <person name="Arai W."/>
            <person name="Tsubouchi T."/>
            <person name="Morono Y."/>
            <person name="Uchiyama I."/>
            <person name="Ito T."/>
            <person name="Fujiyama A."/>
            <person name="Inagaki F."/>
            <person name="Takami H."/>
        </authorList>
    </citation>
    <scope>NUCLEOTIDE SEQUENCE</scope>
    <source>
        <strain evidence="1">Expedition CK06-06</strain>
    </source>
</reference>
<organism evidence="1">
    <name type="scientific">marine sediment metagenome</name>
    <dbReference type="NCBI Taxonomy" id="412755"/>
    <lineage>
        <taxon>unclassified sequences</taxon>
        <taxon>metagenomes</taxon>
        <taxon>ecological metagenomes</taxon>
    </lineage>
</organism>